<dbReference type="RefSeq" id="WP_104380685.1">
    <property type="nucleotide sequence ID" value="NZ_PSZC01000039.1"/>
</dbReference>
<reference evidence="2 3" key="1">
    <citation type="submission" date="2018-02" db="EMBL/GenBank/DDBJ databases">
        <title>8 Nocardia nova and 1 Nocardia cyriacigeorgica strain used for evolution to TMP-SMX.</title>
        <authorList>
            <person name="Mehta H."/>
            <person name="Weng J."/>
            <person name="Shamoo Y."/>
        </authorList>
    </citation>
    <scope>NUCLEOTIDE SEQUENCE [LARGE SCALE GENOMIC DNA]</scope>
    <source>
        <strain evidence="2 3">MDA3139</strain>
    </source>
</reference>
<gene>
    <name evidence="2" type="ORF">C5E45_32850</name>
</gene>
<dbReference type="AlphaFoldDB" id="A0A2S6ACT6"/>
<protein>
    <submittedName>
        <fullName evidence="2">Uncharacterized protein</fullName>
    </submittedName>
</protein>
<comment type="caution">
    <text evidence="2">The sequence shown here is derived from an EMBL/GenBank/DDBJ whole genome shotgun (WGS) entry which is preliminary data.</text>
</comment>
<evidence type="ECO:0000313" key="2">
    <source>
        <dbReference type="EMBL" id="PPJ31881.1"/>
    </source>
</evidence>
<dbReference type="Proteomes" id="UP000239874">
    <property type="component" value="Unassembled WGS sequence"/>
</dbReference>
<evidence type="ECO:0000313" key="3">
    <source>
        <dbReference type="Proteomes" id="UP000239874"/>
    </source>
</evidence>
<accession>A0A2S6ACT6</accession>
<feature type="compositionally biased region" description="Basic residues" evidence="1">
    <location>
        <begin position="89"/>
        <end position="109"/>
    </location>
</feature>
<proteinExistence type="predicted"/>
<name>A0A2S6ACT6_9NOCA</name>
<dbReference type="EMBL" id="PSZC01000039">
    <property type="protein sequence ID" value="PPJ31881.1"/>
    <property type="molecule type" value="Genomic_DNA"/>
</dbReference>
<organism evidence="2 3">
    <name type="scientific">Nocardia nova</name>
    <dbReference type="NCBI Taxonomy" id="37330"/>
    <lineage>
        <taxon>Bacteria</taxon>
        <taxon>Bacillati</taxon>
        <taxon>Actinomycetota</taxon>
        <taxon>Actinomycetes</taxon>
        <taxon>Mycobacteriales</taxon>
        <taxon>Nocardiaceae</taxon>
        <taxon>Nocardia</taxon>
    </lineage>
</organism>
<evidence type="ECO:0000256" key="1">
    <source>
        <dbReference type="SAM" id="MobiDB-lite"/>
    </source>
</evidence>
<feature type="region of interest" description="Disordered" evidence="1">
    <location>
        <begin position="84"/>
        <end position="169"/>
    </location>
</feature>
<sequence>MTWFKVDDGFWSHPKTAMLSDAAVAMWVRAGSYSCQHLTDGFISPPMLRMLGPREAVDELVEAGLWNTAPGGWQFHDWDEYQETSETVKRRREQARDRQRRARAAREKKRATPRDDSSSVTGDVTRDNTREFSTPDPTRPDLVGTDVPTNPPTPQQDSDGGGTLVPLRRPKGGREVAERLNATAHSAEAHMIARQYVEHAGSAVPGKVLGDIARSVDECLASGVGPEQIARGLVAWHESPITATSQIPSFVHKAAAKQAQRGRSKPTDRALSAMEMAETLIAQGVTRE</sequence>